<dbReference type="RefSeq" id="WP_186950338.1">
    <property type="nucleotide sequence ID" value="NZ_JACOGF010000017.1"/>
</dbReference>
<name>A0ABR6ZXZ5_9BURK</name>
<evidence type="ECO:0000313" key="2">
    <source>
        <dbReference type="EMBL" id="MBC3920634.1"/>
    </source>
</evidence>
<dbReference type="Proteomes" id="UP000650424">
    <property type="component" value="Unassembled WGS sequence"/>
</dbReference>
<accession>A0ABR6ZXZ5</accession>
<reference evidence="2 3" key="1">
    <citation type="submission" date="2020-08" db="EMBL/GenBank/DDBJ databases">
        <title>Novel species isolated from subtropical streams in China.</title>
        <authorList>
            <person name="Lu H."/>
        </authorList>
    </citation>
    <scope>NUCLEOTIDE SEQUENCE [LARGE SCALE GENOMIC DNA]</scope>
    <source>
        <strain evidence="2 3">CY18W</strain>
    </source>
</reference>
<proteinExistence type="predicted"/>
<protein>
    <submittedName>
        <fullName evidence="2">GNAT family N-acetyltransferase</fullName>
    </submittedName>
</protein>
<organism evidence="2 3">
    <name type="scientific">Undibacterium hunanense</name>
    <dbReference type="NCBI Taxonomy" id="2762292"/>
    <lineage>
        <taxon>Bacteria</taxon>
        <taxon>Pseudomonadati</taxon>
        <taxon>Pseudomonadota</taxon>
        <taxon>Betaproteobacteria</taxon>
        <taxon>Burkholderiales</taxon>
        <taxon>Oxalobacteraceae</taxon>
        <taxon>Undibacterium</taxon>
    </lineage>
</organism>
<keyword evidence="3" id="KW-1185">Reference proteome</keyword>
<dbReference type="SUPFAM" id="SSF55729">
    <property type="entry name" value="Acyl-CoA N-acyltransferases (Nat)"/>
    <property type="match status" value="1"/>
</dbReference>
<dbReference type="EMBL" id="JACOGF010000017">
    <property type="protein sequence ID" value="MBC3920634.1"/>
    <property type="molecule type" value="Genomic_DNA"/>
</dbReference>
<dbReference type="InterPro" id="IPR016181">
    <property type="entry name" value="Acyl_CoA_acyltransferase"/>
</dbReference>
<feature type="domain" description="N-acetyltransferase" evidence="1">
    <location>
        <begin position="26"/>
        <end position="186"/>
    </location>
</feature>
<comment type="caution">
    <text evidence="2">The sequence shown here is derived from an EMBL/GenBank/DDBJ whole genome shotgun (WGS) entry which is preliminary data.</text>
</comment>
<evidence type="ECO:0000313" key="3">
    <source>
        <dbReference type="Proteomes" id="UP000650424"/>
    </source>
</evidence>
<dbReference type="InterPro" id="IPR000182">
    <property type="entry name" value="GNAT_dom"/>
</dbReference>
<dbReference type="Pfam" id="PF00583">
    <property type="entry name" value="Acetyltransf_1"/>
    <property type="match status" value="1"/>
</dbReference>
<dbReference type="PROSITE" id="PS51186">
    <property type="entry name" value="GNAT"/>
    <property type="match status" value="1"/>
</dbReference>
<gene>
    <name evidence="2" type="ORF">H8L32_24430</name>
</gene>
<sequence>MNASDMFPEDPKHLLNAANKPSKSTVFVKELSEKDRHRILRHFLGLEESDRLLRFGTYLPDVMIEKYVEGIDFSRDKVFGVISHHFRIVGVGHLAYAPRSDKDEVTDKDKVAEFGVSVSKIARGKGIGSKLFERGAIHCRNDDVDTLYMHCLSSNQTMIHIAKKAGMEIHREYGEADAYLKILPADAVSVLKEAMQEQVATIDYTIKANTRAAAKWLSNLPGMKDSSK</sequence>
<evidence type="ECO:0000259" key="1">
    <source>
        <dbReference type="PROSITE" id="PS51186"/>
    </source>
</evidence>
<dbReference type="Gene3D" id="3.40.630.30">
    <property type="match status" value="1"/>
</dbReference>